<evidence type="ECO:0000256" key="11">
    <source>
        <dbReference type="ARBA" id="ARBA00075603"/>
    </source>
</evidence>
<dbReference type="SUPFAM" id="SSF47203">
    <property type="entry name" value="Acyl-CoA dehydrogenase C-terminal domain-like"/>
    <property type="match status" value="1"/>
</dbReference>
<dbReference type="InterPro" id="IPR036250">
    <property type="entry name" value="AcylCo_DH-like_C"/>
</dbReference>
<evidence type="ECO:0000256" key="3">
    <source>
        <dbReference type="ARBA" id="ARBA00022630"/>
    </source>
</evidence>
<dbReference type="Proteomes" id="UP000054977">
    <property type="component" value="Unassembled WGS sequence"/>
</dbReference>
<dbReference type="EMBL" id="FCNW02000062">
    <property type="protein sequence ID" value="SAL64410.1"/>
    <property type="molecule type" value="Genomic_DNA"/>
</dbReference>
<evidence type="ECO:0000256" key="8">
    <source>
        <dbReference type="ARBA" id="ARBA00065214"/>
    </source>
</evidence>
<dbReference type="GO" id="GO:0016787">
    <property type="term" value="F:hydrolase activity"/>
    <property type="evidence" value="ECO:0007669"/>
    <property type="project" value="UniProtKB-KW"/>
</dbReference>
<dbReference type="GO" id="GO:0050660">
    <property type="term" value="F:flavin adenine dinucleotide binding"/>
    <property type="evidence" value="ECO:0007669"/>
    <property type="project" value="InterPro"/>
</dbReference>
<dbReference type="STRING" id="326474.AWB65_06035"/>
<keyword evidence="5" id="KW-0274">FAD</keyword>
<comment type="subunit">
    <text evidence="8">Homotrimer or homotetramer.</text>
</comment>
<evidence type="ECO:0000313" key="15">
    <source>
        <dbReference type="EMBL" id="SAL64410.1"/>
    </source>
</evidence>
<evidence type="ECO:0000256" key="5">
    <source>
        <dbReference type="ARBA" id="ARBA00022827"/>
    </source>
</evidence>
<feature type="domain" description="Acyl-CoA oxidase/dehydrogenase middle" evidence="13">
    <location>
        <begin position="150"/>
        <end position="242"/>
    </location>
</feature>
<dbReference type="InterPro" id="IPR037069">
    <property type="entry name" value="AcylCoA_DH/ox_N_sf"/>
</dbReference>
<dbReference type="SUPFAM" id="SSF56645">
    <property type="entry name" value="Acyl-CoA dehydrogenase NM domain-like"/>
    <property type="match status" value="1"/>
</dbReference>
<comment type="caution">
    <text evidence="15">The sequence shown here is derived from an EMBL/GenBank/DDBJ whole genome shotgun (WGS) entry which is preliminary data.</text>
</comment>
<dbReference type="InterPro" id="IPR013786">
    <property type="entry name" value="AcylCoA_DH/ox_N"/>
</dbReference>
<gene>
    <name evidence="15" type="ORF">AWB65_06035</name>
</gene>
<feature type="domain" description="Acyl-CoA dehydrogenase/oxidase N-terminal" evidence="14">
    <location>
        <begin position="31"/>
        <end position="146"/>
    </location>
</feature>
<organism evidence="15 16">
    <name type="scientific">Caballeronia humi</name>
    <dbReference type="NCBI Taxonomy" id="326474"/>
    <lineage>
        <taxon>Bacteria</taxon>
        <taxon>Pseudomonadati</taxon>
        <taxon>Pseudomonadota</taxon>
        <taxon>Betaproteobacteria</taxon>
        <taxon>Burkholderiales</taxon>
        <taxon>Burkholderiaceae</taxon>
        <taxon>Caballeronia</taxon>
    </lineage>
</organism>
<dbReference type="FunFam" id="1.20.140.10:FF:000004">
    <property type="entry name" value="Acyl-CoA dehydrogenase FadE25"/>
    <property type="match status" value="1"/>
</dbReference>
<evidence type="ECO:0000256" key="6">
    <source>
        <dbReference type="ARBA" id="ARBA00052938"/>
    </source>
</evidence>
<evidence type="ECO:0000259" key="12">
    <source>
        <dbReference type="Pfam" id="PF00441"/>
    </source>
</evidence>
<proteinExistence type="inferred from homology"/>
<comment type="similarity">
    <text evidence="2">Belongs to the acyl-CoA dehydrogenase family.</text>
</comment>
<dbReference type="Gene3D" id="1.20.140.10">
    <property type="entry name" value="Butyryl-CoA Dehydrogenase, subunit A, domain 3"/>
    <property type="match status" value="1"/>
</dbReference>
<keyword evidence="3" id="KW-0285">Flavoprotein</keyword>
<comment type="catalytic activity">
    <reaction evidence="6">
        <text>3-sulfinopropanoyl-CoA + H2O = propanoyl-CoA + sulfite + H(+)</text>
        <dbReference type="Rhea" id="RHEA:41624"/>
        <dbReference type="ChEBI" id="CHEBI:15377"/>
        <dbReference type="ChEBI" id="CHEBI:15378"/>
        <dbReference type="ChEBI" id="CHEBI:17359"/>
        <dbReference type="ChEBI" id="CHEBI:57392"/>
        <dbReference type="ChEBI" id="CHEBI:78349"/>
        <dbReference type="EC" id="3.13.1.4"/>
    </reaction>
    <physiologicalReaction direction="left-to-right" evidence="6">
        <dbReference type="Rhea" id="RHEA:41625"/>
    </physiologicalReaction>
</comment>
<dbReference type="GO" id="GO:0003995">
    <property type="term" value="F:acyl-CoA dehydrogenase activity"/>
    <property type="evidence" value="ECO:0007669"/>
    <property type="project" value="TreeGrafter"/>
</dbReference>
<name>A0A158J7V1_9BURK</name>
<dbReference type="InterPro" id="IPR006091">
    <property type="entry name" value="Acyl-CoA_Oxase/DH_mid-dom"/>
</dbReference>
<evidence type="ECO:0000256" key="1">
    <source>
        <dbReference type="ARBA" id="ARBA00001974"/>
    </source>
</evidence>
<dbReference type="Gene3D" id="1.10.540.10">
    <property type="entry name" value="Acyl-CoA dehydrogenase/oxidase, N-terminal domain"/>
    <property type="match status" value="1"/>
</dbReference>
<dbReference type="Pfam" id="PF00441">
    <property type="entry name" value="Acyl-CoA_dh_1"/>
    <property type="match status" value="1"/>
</dbReference>
<dbReference type="RefSeq" id="WP_200821832.1">
    <property type="nucleotide sequence ID" value="NZ_FCNW02000062.1"/>
</dbReference>
<feature type="domain" description="Acyl-CoA dehydrogenase/oxidase C-terminal" evidence="12">
    <location>
        <begin position="254"/>
        <end position="410"/>
    </location>
</feature>
<comment type="function">
    <text evidence="7">Catalyzes the conversion 3-sulfinopropanoyl-CoA (3SP-CoA) to propanoyl-CoA by abstraction of sulfite. Does not show dehydrogenase activity.</text>
</comment>
<dbReference type="Gene3D" id="2.40.110.10">
    <property type="entry name" value="Butyryl-CoA Dehydrogenase, subunit A, domain 2"/>
    <property type="match status" value="1"/>
</dbReference>
<evidence type="ECO:0000259" key="14">
    <source>
        <dbReference type="Pfam" id="PF02771"/>
    </source>
</evidence>
<dbReference type="EC" id="3.13.1.4" evidence="9"/>
<dbReference type="PANTHER" id="PTHR43884:SF12">
    <property type="entry name" value="ISOVALERYL-COA DEHYDROGENASE, MITOCHONDRIAL-RELATED"/>
    <property type="match status" value="1"/>
</dbReference>
<evidence type="ECO:0000256" key="10">
    <source>
        <dbReference type="ARBA" id="ARBA00068311"/>
    </source>
</evidence>
<dbReference type="PANTHER" id="PTHR43884">
    <property type="entry name" value="ACYL-COA DEHYDROGENASE"/>
    <property type="match status" value="1"/>
</dbReference>
<evidence type="ECO:0000256" key="2">
    <source>
        <dbReference type="ARBA" id="ARBA00009347"/>
    </source>
</evidence>
<evidence type="ECO:0000259" key="13">
    <source>
        <dbReference type="Pfam" id="PF02770"/>
    </source>
</evidence>
<comment type="cofactor">
    <cofactor evidence="1">
        <name>FAD</name>
        <dbReference type="ChEBI" id="CHEBI:57692"/>
    </cofactor>
</comment>
<reference evidence="15" key="1">
    <citation type="submission" date="2016-01" db="EMBL/GenBank/DDBJ databases">
        <authorList>
            <person name="Peeters C."/>
        </authorList>
    </citation>
    <scope>NUCLEOTIDE SEQUENCE [LARGE SCALE GENOMIC DNA]</scope>
    <source>
        <strain evidence="15">LMG 22934</strain>
    </source>
</reference>
<sequence>MNTLSIDPDSQESVVRRHQPDLYHDLSTPVEAQEIRAQIREFADQHIAPVAWEIGHRPECRENFPRELFRMMAKAGLFRIPFAKGVGGRGLAQPATATAVMIEELAYHSNSVAAIVDVHCILAGHALEHASEALQERYLAPLLAGEKIGSFATTEPEASTDLSVQAMQTHAVRHGDKYVVNGRKRFITNAPVADFVVLLCVDDGRMTELVIDLGAPGVRVGEPDQKMGNHGQLTSDIYFENVEVPVRNVVGEAGSGLKIALQTLTYGRIGIAASGVGMAQAVFDHSVHRLRTRRAFGKAIAQFQHWQFKLAERATEIENARNLYLKAALRMDSGIIFPEPEAAMAKWYATNLAGEFARDGVQIFGGYGFMKELAHDASHYRVEEIYRDAKIAEIYEGTNEIQKLVIARAIFGKDITG</sequence>
<accession>A0A158J7V1</accession>
<dbReference type="Pfam" id="PF02771">
    <property type="entry name" value="Acyl-CoA_dh_N"/>
    <property type="match status" value="1"/>
</dbReference>
<evidence type="ECO:0000256" key="7">
    <source>
        <dbReference type="ARBA" id="ARBA00058152"/>
    </source>
</evidence>
<dbReference type="InterPro" id="IPR046373">
    <property type="entry name" value="Acyl-CoA_Oxase/DH_mid-dom_sf"/>
</dbReference>
<evidence type="ECO:0000256" key="4">
    <source>
        <dbReference type="ARBA" id="ARBA00022801"/>
    </source>
</evidence>
<keyword evidence="4" id="KW-0378">Hydrolase</keyword>
<evidence type="ECO:0000256" key="9">
    <source>
        <dbReference type="ARBA" id="ARBA00066461"/>
    </source>
</evidence>
<evidence type="ECO:0000313" key="16">
    <source>
        <dbReference type="Proteomes" id="UP000054977"/>
    </source>
</evidence>
<dbReference type="Pfam" id="PF02770">
    <property type="entry name" value="Acyl-CoA_dh_M"/>
    <property type="match status" value="1"/>
</dbReference>
<keyword evidence="16" id="KW-1185">Reference proteome</keyword>
<dbReference type="InterPro" id="IPR009100">
    <property type="entry name" value="AcylCoA_DH/oxidase_NM_dom_sf"/>
</dbReference>
<dbReference type="InterPro" id="IPR009075">
    <property type="entry name" value="AcylCo_DH/oxidase_C"/>
</dbReference>
<dbReference type="AlphaFoldDB" id="A0A158J7V1"/>
<protein>
    <recommendedName>
        <fullName evidence="10">3-sulfinopropanoyl-CoA desulfinase</fullName>
        <ecNumber evidence="9">3.13.1.4</ecNumber>
    </recommendedName>
    <alternativeName>
        <fullName evidence="11">3-sulfinopropionyl coenzyme A desulfinase</fullName>
    </alternativeName>
</protein>